<keyword evidence="4" id="KW-1185">Reference proteome</keyword>
<evidence type="ECO:0000256" key="1">
    <source>
        <dbReference type="SAM" id="MobiDB-lite"/>
    </source>
</evidence>
<sequence length="90" mass="10227">MRKKPYEDLVDTVLKDAVMALLESESRLSFAALVQQLQQQLQVAGDDERRHALQAAIHAVYHYQSNTNTTRRSNPFSISGFSSENTLPRH</sequence>
<gene>
    <name evidence="2" type="ORF">AWR26_13945</name>
    <name evidence="3" type="ORF">SAMN05216286_1466</name>
</gene>
<dbReference type="AlphaFoldDB" id="A0AA94H1T4"/>
<accession>A0AA94H1T4</accession>
<reference evidence="3 5" key="1">
    <citation type="submission" date="2016-10" db="EMBL/GenBank/DDBJ databases">
        <authorList>
            <person name="Varghese N."/>
            <person name="Submissions S."/>
        </authorList>
    </citation>
    <scope>NUCLEOTIDE SEQUENCE [LARGE SCALE GENOMIC DNA]</scope>
    <source>
        <strain evidence="3 5">CGMCC 1.7012</strain>
    </source>
</reference>
<evidence type="ECO:0000313" key="3">
    <source>
        <dbReference type="EMBL" id="SFC06188.1"/>
    </source>
</evidence>
<dbReference type="Proteomes" id="UP000182314">
    <property type="component" value="Unassembled WGS sequence"/>
</dbReference>
<evidence type="ECO:0000313" key="5">
    <source>
        <dbReference type="Proteomes" id="UP000182314"/>
    </source>
</evidence>
<name>A0AA94H1T4_9ENTR</name>
<protein>
    <submittedName>
        <fullName evidence="3">Uncharacterized protein</fullName>
    </submittedName>
</protein>
<dbReference type="EMBL" id="CP014007">
    <property type="protein sequence ID" value="ANI83204.1"/>
    <property type="molecule type" value="Genomic_DNA"/>
</dbReference>
<evidence type="ECO:0000313" key="4">
    <source>
        <dbReference type="Proteomes" id="UP000078227"/>
    </source>
</evidence>
<dbReference type="RefSeq" id="WP_064566786.1">
    <property type="nucleotide sequence ID" value="NZ_CP014007.2"/>
</dbReference>
<feature type="region of interest" description="Disordered" evidence="1">
    <location>
        <begin position="68"/>
        <end position="90"/>
    </location>
</feature>
<organism evidence="3 5">
    <name type="scientific">Kosakonia oryzae</name>
    <dbReference type="NCBI Taxonomy" id="497725"/>
    <lineage>
        <taxon>Bacteria</taxon>
        <taxon>Pseudomonadati</taxon>
        <taxon>Pseudomonadota</taxon>
        <taxon>Gammaproteobacteria</taxon>
        <taxon>Enterobacterales</taxon>
        <taxon>Enterobacteriaceae</taxon>
        <taxon>Kosakonia</taxon>
    </lineage>
</organism>
<evidence type="ECO:0000313" key="2">
    <source>
        <dbReference type="EMBL" id="ANI83204.1"/>
    </source>
</evidence>
<dbReference type="KEGG" id="kor:AWR26_13945"/>
<proteinExistence type="predicted"/>
<reference evidence="2 4" key="2">
    <citation type="submission" date="2021-03" db="EMBL/GenBank/DDBJ databases">
        <authorList>
            <person name="Li Y."/>
            <person name="Li S."/>
            <person name="Chen M."/>
            <person name="Peng G."/>
            <person name="Tan Z."/>
            <person name="An Q."/>
        </authorList>
    </citation>
    <scope>NUCLEOTIDE SEQUENCE [LARGE SCALE GENOMIC DNA]</scope>
    <source>
        <strain evidence="2 4">Ola 51</strain>
    </source>
</reference>
<dbReference type="EMBL" id="FOKO01000002">
    <property type="protein sequence ID" value="SFC06188.1"/>
    <property type="molecule type" value="Genomic_DNA"/>
</dbReference>
<dbReference type="Proteomes" id="UP000078227">
    <property type="component" value="Chromosome"/>
</dbReference>